<protein>
    <submittedName>
        <fullName evidence="1">73_t:CDS:1</fullName>
    </submittedName>
</protein>
<organism evidence="1 2">
    <name type="scientific">Acaulospora colombiana</name>
    <dbReference type="NCBI Taxonomy" id="27376"/>
    <lineage>
        <taxon>Eukaryota</taxon>
        <taxon>Fungi</taxon>
        <taxon>Fungi incertae sedis</taxon>
        <taxon>Mucoromycota</taxon>
        <taxon>Glomeromycotina</taxon>
        <taxon>Glomeromycetes</taxon>
        <taxon>Diversisporales</taxon>
        <taxon>Acaulosporaceae</taxon>
        <taxon>Acaulospora</taxon>
    </lineage>
</organism>
<keyword evidence="2" id="KW-1185">Reference proteome</keyword>
<reference evidence="1" key="1">
    <citation type="submission" date="2021-06" db="EMBL/GenBank/DDBJ databases">
        <authorList>
            <person name="Kallberg Y."/>
            <person name="Tangrot J."/>
            <person name="Rosling A."/>
        </authorList>
    </citation>
    <scope>NUCLEOTIDE SEQUENCE</scope>
    <source>
        <strain evidence="1">CL356</strain>
    </source>
</reference>
<dbReference type="Proteomes" id="UP000789525">
    <property type="component" value="Unassembled WGS sequence"/>
</dbReference>
<evidence type="ECO:0000313" key="1">
    <source>
        <dbReference type="EMBL" id="CAG8619646.1"/>
    </source>
</evidence>
<name>A0ACA9MYA0_9GLOM</name>
<dbReference type="EMBL" id="CAJVPT010016504">
    <property type="protein sequence ID" value="CAG8619646.1"/>
    <property type="molecule type" value="Genomic_DNA"/>
</dbReference>
<accession>A0ACA9MYA0</accession>
<comment type="caution">
    <text evidence="1">The sequence shown here is derived from an EMBL/GenBank/DDBJ whole genome shotgun (WGS) entry which is preliminary data.</text>
</comment>
<proteinExistence type="predicted"/>
<gene>
    <name evidence="1" type="ORF">ACOLOM_LOCUS7287</name>
</gene>
<evidence type="ECO:0000313" key="2">
    <source>
        <dbReference type="Proteomes" id="UP000789525"/>
    </source>
</evidence>
<feature type="non-terminal residue" evidence="1">
    <location>
        <position position="1"/>
    </location>
</feature>
<sequence length="80" mass="9299">LKDVANDFLSKKSIEDIREKILLEAYKKLNSAKILKNQKHHEAGKRVIDALLRSKEINIEEFRELFANEEEYGEALEANV</sequence>